<keyword evidence="4" id="KW-0804">Transcription</keyword>
<feature type="compositionally biased region" description="Acidic residues" evidence="6">
    <location>
        <begin position="96"/>
        <end position="111"/>
    </location>
</feature>
<keyword evidence="5" id="KW-0539">Nucleus</keyword>
<evidence type="ECO:0000256" key="1">
    <source>
        <dbReference type="ARBA" id="ARBA00004123"/>
    </source>
</evidence>
<comment type="caution">
    <text evidence="8">The sequence shown here is derived from an EMBL/GenBank/DDBJ whole genome shotgun (WGS) entry which is preliminary data.</text>
</comment>
<dbReference type="Gene3D" id="4.10.280.10">
    <property type="entry name" value="Helix-loop-helix DNA-binding domain"/>
    <property type="match status" value="1"/>
</dbReference>
<evidence type="ECO:0000256" key="6">
    <source>
        <dbReference type="SAM" id="MobiDB-lite"/>
    </source>
</evidence>
<feature type="domain" description="BHLH" evidence="7">
    <location>
        <begin position="40"/>
        <end position="92"/>
    </location>
</feature>
<organism evidence="8 9">
    <name type="scientific">Meganyctiphanes norvegica</name>
    <name type="common">Northern krill</name>
    <name type="synonym">Thysanopoda norvegica</name>
    <dbReference type="NCBI Taxonomy" id="48144"/>
    <lineage>
        <taxon>Eukaryota</taxon>
        <taxon>Metazoa</taxon>
        <taxon>Ecdysozoa</taxon>
        <taxon>Arthropoda</taxon>
        <taxon>Crustacea</taxon>
        <taxon>Multicrustacea</taxon>
        <taxon>Malacostraca</taxon>
        <taxon>Eumalacostraca</taxon>
        <taxon>Eucarida</taxon>
        <taxon>Euphausiacea</taxon>
        <taxon>Euphausiidae</taxon>
        <taxon>Meganyctiphanes</taxon>
    </lineage>
</organism>
<keyword evidence="3" id="KW-0805">Transcription regulation</keyword>
<evidence type="ECO:0000256" key="2">
    <source>
        <dbReference type="ARBA" id="ARBA00022491"/>
    </source>
</evidence>
<feature type="non-terminal residue" evidence="8">
    <location>
        <position position="1"/>
    </location>
</feature>
<dbReference type="InterPro" id="IPR036638">
    <property type="entry name" value="HLH_DNA-bd_sf"/>
</dbReference>
<evidence type="ECO:0000256" key="5">
    <source>
        <dbReference type="ARBA" id="ARBA00023242"/>
    </source>
</evidence>
<evidence type="ECO:0000256" key="3">
    <source>
        <dbReference type="ARBA" id="ARBA00023015"/>
    </source>
</evidence>
<comment type="subcellular location">
    <subcellularLocation>
        <location evidence="1">Nucleus</location>
    </subcellularLocation>
</comment>
<protein>
    <recommendedName>
        <fullName evidence="7">BHLH domain-containing protein</fullName>
    </recommendedName>
</protein>
<keyword evidence="2" id="KW-0678">Repressor</keyword>
<dbReference type="PANTHER" id="PTHR11723:SF17">
    <property type="entry name" value="PROTEIN EXTRA-MACROCHAETAE"/>
    <property type="match status" value="1"/>
</dbReference>
<sequence length="119" mass="13268">STELNLFINYLPRIINTSKMRVQRCISPIVPLHNLSLDSGKVQKAQSSSKTEGTQVLQYLERLQNLVPGCPNDRPVSKLELIQSVIDYIYDLEEALEPESDTPSSDSEDDMAAISDSTN</sequence>
<reference evidence="8 9" key="1">
    <citation type="submission" date="2024-05" db="EMBL/GenBank/DDBJ databases">
        <authorList>
            <person name="Wallberg A."/>
        </authorList>
    </citation>
    <scope>NUCLEOTIDE SEQUENCE [LARGE SCALE GENOMIC DNA]</scope>
</reference>
<dbReference type="GO" id="GO:0000122">
    <property type="term" value="P:negative regulation of transcription by RNA polymerase II"/>
    <property type="evidence" value="ECO:0007669"/>
    <property type="project" value="InterPro"/>
</dbReference>
<dbReference type="PANTHER" id="PTHR11723">
    <property type="entry name" value="DNA-BINDING PROTEIN INHIBITOR"/>
    <property type="match status" value="1"/>
</dbReference>
<keyword evidence="9" id="KW-1185">Reference proteome</keyword>
<feature type="non-terminal residue" evidence="8">
    <location>
        <position position="119"/>
    </location>
</feature>
<evidence type="ECO:0000256" key="4">
    <source>
        <dbReference type="ARBA" id="ARBA00023163"/>
    </source>
</evidence>
<evidence type="ECO:0000259" key="7">
    <source>
        <dbReference type="PROSITE" id="PS50888"/>
    </source>
</evidence>
<dbReference type="Pfam" id="PF00010">
    <property type="entry name" value="HLH"/>
    <property type="match status" value="1"/>
</dbReference>
<feature type="region of interest" description="Disordered" evidence="6">
    <location>
        <begin position="96"/>
        <end position="119"/>
    </location>
</feature>
<dbReference type="InterPro" id="IPR011598">
    <property type="entry name" value="bHLH_dom"/>
</dbReference>
<dbReference type="Proteomes" id="UP001497623">
    <property type="component" value="Unassembled WGS sequence"/>
</dbReference>
<name>A0AAV2QNN4_MEGNR</name>
<evidence type="ECO:0000313" key="9">
    <source>
        <dbReference type="Proteomes" id="UP001497623"/>
    </source>
</evidence>
<gene>
    <name evidence="8" type="ORF">MNOR_LOCUS14099</name>
</gene>
<proteinExistence type="predicted"/>
<dbReference type="GO" id="GO:0032922">
    <property type="term" value="P:circadian regulation of gene expression"/>
    <property type="evidence" value="ECO:0007669"/>
    <property type="project" value="TreeGrafter"/>
</dbReference>
<dbReference type="InterPro" id="IPR026052">
    <property type="entry name" value="DNA-bd_prot-inh"/>
</dbReference>
<dbReference type="EMBL" id="CAXKWB010008331">
    <property type="protein sequence ID" value="CAL4090752.1"/>
    <property type="molecule type" value="Genomic_DNA"/>
</dbReference>
<dbReference type="SUPFAM" id="SSF47459">
    <property type="entry name" value="HLH, helix-loop-helix DNA-binding domain"/>
    <property type="match status" value="1"/>
</dbReference>
<dbReference type="GO" id="GO:0005634">
    <property type="term" value="C:nucleus"/>
    <property type="evidence" value="ECO:0007669"/>
    <property type="project" value="UniProtKB-SubCell"/>
</dbReference>
<accession>A0AAV2QNN4</accession>
<dbReference type="GO" id="GO:0046983">
    <property type="term" value="F:protein dimerization activity"/>
    <property type="evidence" value="ECO:0007669"/>
    <property type="project" value="InterPro"/>
</dbReference>
<dbReference type="AlphaFoldDB" id="A0AAV2QNN4"/>
<evidence type="ECO:0000313" key="8">
    <source>
        <dbReference type="EMBL" id="CAL4090752.1"/>
    </source>
</evidence>
<dbReference type="PROSITE" id="PS50888">
    <property type="entry name" value="BHLH"/>
    <property type="match status" value="1"/>
</dbReference>
<dbReference type="GO" id="GO:0005737">
    <property type="term" value="C:cytoplasm"/>
    <property type="evidence" value="ECO:0007669"/>
    <property type="project" value="InterPro"/>
</dbReference>
<dbReference type="GO" id="GO:0030154">
    <property type="term" value="P:cell differentiation"/>
    <property type="evidence" value="ECO:0007669"/>
    <property type="project" value="TreeGrafter"/>
</dbReference>